<dbReference type="InterPro" id="IPR037382">
    <property type="entry name" value="Rsc/polybromo"/>
</dbReference>
<dbReference type="InterPro" id="IPR036427">
    <property type="entry name" value="Bromodomain-like_sf"/>
</dbReference>
<dbReference type="EMBL" id="JBBXMP010000308">
    <property type="protein sequence ID" value="KAL0058484.1"/>
    <property type="molecule type" value="Genomic_DNA"/>
</dbReference>
<dbReference type="Proteomes" id="UP001437256">
    <property type="component" value="Unassembled WGS sequence"/>
</dbReference>
<organism evidence="10 11">
    <name type="scientific">Marasmius tenuissimus</name>
    <dbReference type="NCBI Taxonomy" id="585030"/>
    <lineage>
        <taxon>Eukaryota</taxon>
        <taxon>Fungi</taxon>
        <taxon>Dikarya</taxon>
        <taxon>Basidiomycota</taxon>
        <taxon>Agaricomycotina</taxon>
        <taxon>Agaricomycetes</taxon>
        <taxon>Agaricomycetidae</taxon>
        <taxon>Agaricales</taxon>
        <taxon>Marasmiineae</taxon>
        <taxon>Marasmiaceae</taxon>
        <taxon>Marasmius</taxon>
    </lineage>
</organism>
<reference evidence="10 11" key="1">
    <citation type="submission" date="2024-05" db="EMBL/GenBank/DDBJ databases">
        <title>A draft genome resource for the thread blight pathogen Marasmius tenuissimus strain MS-2.</title>
        <authorList>
            <person name="Yulfo-Soto G.E."/>
            <person name="Baruah I.K."/>
            <person name="Amoako-Attah I."/>
            <person name="Bukari Y."/>
            <person name="Meinhardt L.W."/>
            <person name="Bailey B.A."/>
            <person name="Cohen S.P."/>
        </authorList>
    </citation>
    <scope>NUCLEOTIDE SEQUENCE [LARGE SCALE GENOMIC DNA]</scope>
    <source>
        <strain evidence="10 11">MS-2</strain>
    </source>
</reference>
<evidence type="ECO:0000313" key="11">
    <source>
        <dbReference type="Proteomes" id="UP001437256"/>
    </source>
</evidence>
<dbReference type="PANTHER" id="PTHR16062">
    <property type="entry name" value="SWI/SNF-RELATED"/>
    <property type="match status" value="1"/>
</dbReference>
<evidence type="ECO:0000256" key="2">
    <source>
        <dbReference type="ARBA" id="ARBA00022737"/>
    </source>
</evidence>
<evidence type="ECO:0000256" key="3">
    <source>
        <dbReference type="ARBA" id="ARBA00022853"/>
    </source>
</evidence>
<evidence type="ECO:0000256" key="5">
    <source>
        <dbReference type="ARBA" id="ARBA00023117"/>
    </source>
</evidence>
<dbReference type="SUPFAM" id="SSF47370">
    <property type="entry name" value="Bromodomain"/>
    <property type="match status" value="1"/>
</dbReference>
<keyword evidence="11" id="KW-1185">Reference proteome</keyword>
<keyword evidence="2" id="KW-0677">Repeat</keyword>
<sequence>MIPWGLGALRPEFGMEVVNVVSELVRNDPDQIACDQAERERVGERLLAQMAKQQREAYSHVFEEVYTAVCSEETGNTMVRTVKGVRSTVTEPKARWFMQLPQEQAWPLYYQVIEKKNAISISQIAQGMRAGPTESYQDLQEFAKDWRRLFNNARTFNEPNSDIIRHANELQAVFEAKLKESAGKYRVLDGEEL</sequence>
<dbReference type="PROSITE" id="PS50014">
    <property type="entry name" value="BROMODOMAIN_2"/>
    <property type="match status" value="1"/>
</dbReference>
<evidence type="ECO:0000256" key="7">
    <source>
        <dbReference type="ARBA" id="ARBA00023242"/>
    </source>
</evidence>
<dbReference type="Gene3D" id="1.20.920.10">
    <property type="entry name" value="Bromodomain-like"/>
    <property type="match status" value="1"/>
</dbReference>
<dbReference type="Pfam" id="PF00439">
    <property type="entry name" value="Bromodomain"/>
    <property type="match status" value="1"/>
</dbReference>
<dbReference type="SMART" id="SM00297">
    <property type="entry name" value="BROMO"/>
    <property type="match status" value="1"/>
</dbReference>
<keyword evidence="4" id="KW-0805">Transcription regulation</keyword>
<evidence type="ECO:0000256" key="4">
    <source>
        <dbReference type="ARBA" id="ARBA00023015"/>
    </source>
</evidence>
<keyword evidence="6" id="KW-0804">Transcription</keyword>
<evidence type="ECO:0000259" key="9">
    <source>
        <dbReference type="PROSITE" id="PS50014"/>
    </source>
</evidence>
<dbReference type="InterPro" id="IPR001487">
    <property type="entry name" value="Bromodomain"/>
</dbReference>
<evidence type="ECO:0000256" key="1">
    <source>
        <dbReference type="ARBA" id="ARBA00004123"/>
    </source>
</evidence>
<evidence type="ECO:0000256" key="8">
    <source>
        <dbReference type="PROSITE-ProRule" id="PRU00035"/>
    </source>
</evidence>
<keyword evidence="7" id="KW-0539">Nucleus</keyword>
<evidence type="ECO:0000313" key="10">
    <source>
        <dbReference type="EMBL" id="KAL0058484.1"/>
    </source>
</evidence>
<dbReference type="CDD" id="cd04369">
    <property type="entry name" value="Bromodomain"/>
    <property type="match status" value="1"/>
</dbReference>
<feature type="domain" description="Bromo" evidence="9">
    <location>
        <begin position="89"/>
        <end position="164"/>
    </location>
</feature>
<dbReference type="PANTHER" id="PTHR16062:SF19">
    <property type="entry name" value="PROTEIN POLYBROMO-1"/>
    <property type="match status" value="1"/>
</dbReference>
<gene>
    <name evidence="10" type="primary">PBRM1</name>
    <name evidence="10" type="ORF">AAF712_014834</name>
</gene>
<accession>A0ABR2ZC10</accession>
<comment type="subcellular location">
    <subcellularLocation>
        <location evidence="1">Nucleus</location>
    </subcellularLocation>
</comment>
<protein>
    <submittedName>
        <fullName evidence="10">Protein polybromo-1</fullName>
    </submittedName>
</protein>
<comment type="caution">
    <text evidence="10">The sequence shown here is derived from an EMBL/GenBank/DDBJ whole genome shotgun (WGS) entry which is preliminary data.</text>
</comment>
<evidence type="ECO:0000256" key="6">
    <source>
        <dbReference type="ARBA" id="ARBA00023163"/>
    </source>
</evidence>
<proteinExistence type="predicted"/>
<keyword evidence="3" id="KW-0156">Chromatin regulator</keyword>
<name>A0ABR2ZC10_9AGAR</name>
<keyword evidence="5 8" id="KW-0103">Bromodomain</keyword>